<comment type="subcellular location">
    <subcellularLocation>
        <location evidence="1 11">Golgi apparatus membrane</location>
        <topology evidence="1 11">Single-pass type II membrane protein</topology>
    </subcellularLocation>
</comment>
<dbReference type="GO" id="GO:0016758">
    <property type="term" value="F:hexosyltransferase activity"/>
    <property type="evidence" value="ECO:0007669"/>
    <property type="project" value="InterPro"/>
</dbReference>
<keyword evidence="6" id="KW-0735">Signal-anchor</keyword>
<evidence type="ECO:0000256" key="7">
    <source>
        <dbReference type="ARBA" id="ARBA00022989"/>
    </source>
</evidence>
<dbReference type="GO" id="GO:0000139">
    <property type="term" value="C:Golgi membrane"/>
    <property type="evidence" value="ECO:0007669"/>
    <property type="project" value="UniProtKB-SubCell"/>
</dbReference>
<gene>
    <name evidence="12" type="ORF">EB796_012664</name>
</gene>
<dbReference type="EMBL" id="VXIV02001862">
    <property type="protein sequence ID" value="KAF6029033.1"/>
    <property type="molecule type" value="Genomic_DNA"/>
</dbReference>
<evidence type="ECO:0000256" key="5">
    <source>
        <dbReference type="ARBA" id="ARBA00022692"/>
    </source>
</evidence>
<dbReference type="OrthoDB" id="5512589at2759"/>
<keyword evidence="9" id="KW-0472">Membrane</keyword>
<dbReference type="EC" id="2.4.1.-" evidence="11"/>
<protein>
    <recommendedName>
        <fullName evidence="11">Hexosyltransferase</fullName>
        <ecNumber evidence="11">2.4.1.-</ecNumber>
    </recommendedName>
</protein>
<evidence type="ECO:0000256" key="4">
    <source>
        <dbReference type="ARBA" id="ARBA00022679"/>
    </source>
</evidence>
<evidence type="ECO:0000313" key="13">
    <source>
        <dbReference type="Proteomes" id="UP000593567"/>
    </source>
</evidence>
<dbReference type="FunFam" id="3.90.550.50:FF:000001">
    <property type="entry name" value="Hexosyltransferase"/>
    <property type="match status" value="1"/>
</dbReference>
<evidence type="ECO:0000313" key="12">
    <source>
        <dbReference type="EMBL" id="KAF6029033.1"/>
    </source>
</evidence>
<dbReference type="AlphaFoldDB" id="A0A7J7JT01"/>
<keyword evidence="4" id="KW-0808">Transferase</keyword>
<evidence type="ECO:0000256" key="9">
    <source>
        <dbReference type="ARBA" id="ARBA00023136"/>
    </source>
</evidence>
<sequence>MIKMFARKHFSKMLVAVCILLVLSIIWPIDTWVELMSDKDEAVVKLYSNLRIQPIPPIKLRNHTIQRLSKDIFVKENSKDPAYEHAHSYLYETLIEPQVQCSSTTFLFIGVISRPSSFKHREAYRETVLHPIVNGCIEEMRYLFILGNTNNYEVQQNIKEENKKYGDILQGNFTDSYQNLTYKTLFLINWSLQNCPAAQFTFKLDDDVFVVIEDVHRYLKLNSFNEHTILGSVFRGAKPNRDTSSKWHVKNFNGTEYPVYVSGTAYLLSESLLRPLFQSAMSLTFMRIEDVFVTGVSAKNTGLEISFLQFPGFTFYQSGLNPDQIDFKSKKSIHGVNTEQLQYLYDKMIMENSSRC</sequence>
<evidence type="ECO:0000256" key="8">
    <source>
        <dbReference type="ARBA" id="ARBA00023034"/>
    </source>
</evidence>
<dbReference type="Gene3D" id="3.90.550.50">
    <property type="match status" value="1"/>
</dbReference>
<evidence type="ECO:0000256" key="1">
    <source>
        <dbReference type="ARBA" id="ARBA00004323"/>
    </source>
</evidence>
<comment type="caution">
    <text evidence="12">The sequence shown here is derived from an EMBL/GenBank/DDBJ whole genome shotgun (WGS) entry which is preliminary data.</text>
</comment>
<dbReference type="GO" id="GO:0006493">
    <property type="term" value="P:protein O-linked glycosylation"/>
    <property type="evidence" value="ECO:0007669"/>
    <property type="project" value="TreeGrafter"/>
</dbReference>
<dbReference type="InterPro" id="IPR002659">
    <property type="entry name" value="Glyco_trans_31"/>
</dbReference>
<dbReference type="PANTHER" id="PTHR11214:SF314">
    <property type="entry name" value="HEXOSYLTRANSFERASE"/>
    <property type="match status" value="1"/>
</dbReference>
<keyword evidence="7" id="KW-1133">Transmembrane helix</keyword>
<evidence type="ECO:0000256" key="2">
    <source>
        <dbReference type="ARBA" id="ARBA00008661"/>
    </source>
</evidence>
<keyword evidence="5" id="KW-0812">Transmembrane</keyword>
<comment type="similarity">
    <text evidence="2 11">Belongs to the glycosyltransferase 31 family.</text>
</comment>
<keyword evidence="10" id="KW-0325">Glycoprotein</keyword>
<accession>A0A7J7JT01</accession>
<organism evidence="12 13">
    <name type="scientific">Bugula neritina</name>
    <name type="common">Brown bryozoan</name>
    <name type="synonym">Sertularia neritina</name>
    <dbReference type="NCBI Taxonomy" id="10212"/>
    <lineage>
        <taxon>Eukaryota</taxon>
        <taxon>Metazoa</taxon>
        <taxon>Spiralia</taxon>
        <taxon>Lophotrochozoa</taxon>
        <taxon>Bryozoa</taxon>
        <taxon>Gymnolaemata</taxon>
        <taxon>Cheilostomatida</taxon>
        <taxon>Flustrina</taxon>
        <taxon>Buguloidea</taxon>
        <taxon>Bugulidae</taxon>
        <taxon>Bugula</taxon>
    </lineage>
</organism>
<evidence type="ECO:0000256" key="3">
    <source>
        <dbReference type="ARBA" id="ARBA00022676"/>
    </source>
</evidence>
<dbReference type="Pfam" id="PF01762">
    <property type="entry name" value="Galactosyl_T"/>
    <property type="match status" value="1"/>
</dbReference>
<name>A0A7J7JT01_BUGNE</name>
<evidence type="ECO:0000256" key="11">
    <source>
        <dbReference type="RuleBase" id="RU363063"/>
    </source>
</evidence>
<keyword evidence="3 11" id="KW-0328">Glycosyltransferase</keyword>
<evidence type="ECO:0000256" key="6">
    <source>
        <dbReference type="ARBA" id="ARBA00022968"/>
    </source>
</evidence>
<dbReference type="Proteomes" id="UP000593567">
    <property type="component" value="Unassembled WGS sequence"/>
</dbReference>
<keyword evidence="13" id="KW-1185">Reference proteome</keyword>
<evidence type="ECO:0000256" key="10">
    <source>
        <dbReference type="ARBA" id="ARBA00023180"/>
    </source>
</evidence>
<keyword evidence="8 11" id="KW-0333">Golgi apparatus</keyword>
<reference evidence="12" key="1">
    <citation type="submission" date="2020-06" db="EMBL/GenBank/DDBJ databases">
        <title>Draft genome of Bugula neritina, a colonial animal packing powerful symbionts and potential medicines.</title>
        <authorList>
            <person name="Rayko M."/>
        </authorList>
    </citation>
    <scope>NUCLEOTIDE SEQUENCE [LARGE SCALE GENOMIC DNA]</scope>
    <source>
        <strain evidence="12">Kwan_BN1</strain>
    </source>
</reference>
<proteinExistence type="inferred from homology"/>
<dbReference type="PANTHER" id="PTHR11214">
    <property type="entry name" value="BETA-1,3-N-ACETYLGLUCOSAMINYLTRANSFERASE"/>
    <property type="match status" value="1"/>
</dbReference>